<dbReference type="PANTHER" id="PTHR15159">
    <property type="entry name" value="NEUROSECRETORY PROTEIN VGF"/>
    <property type="match status" value="1"/>
</dbReference>
<dbReference type="InterPro" id="IPR026128">
    <property type="entry name" value="VGF"/>
</dbReference>
<dbReference type="GO" id="GO:0006091">
    <property type="term" value="P:generation of precursor metabolites and energy"/>
    <property type="evidence" value="ECO:0007669"/>
    <property type="project" value="Ensembl"/>
</dbReference>
<feature type="compositionally biased region" description="Low complexity" evidence="2">
    <location>
        <begin position="219"/>
        <end position="234"/>
    </location>
</feature>
<feature type="compositionally biased region" description="Pro residues" evidence="2">
    <location>
        <begin position="65"/>
        <end position="76"/>
    </location>
</feature>
<reference evidence="3 4" key="1">
    <citation type="submission" date="2018-11" db="EMBL/GenBank/DDBJ databases">
        <title>Haplotype-resolved cattle genomes.</title>
        <authorList>
            <person name="Low W.Y."/>
            <person name="Tearle R."/>
            <person name="Bickhart D.M."/>
            <person name="Rosen B.D."/>
            <person name="Koren S."/>
            <person name="Rhie A."/>
            <person name="Hiendleder S."/>
            <person name="Phillippy A.M."/>
            <person name="Smith T.P.L."/>
            <person name="Williams J.L."/>
        </authorList>
    </citation>
    <scope>NUCLEOTIDE SEQUENCE [LARGE SCALE GENOMIC DNA]</scope>
</reference>
<dbReference type="Proteomes" id="UP000429181">
    <property type="component" value="Chromosome 25"/>
</dbReference>
<gene>
    <name evidence="3" type="primary">VGF</name>
</gene>
<dbReference type="GO" id="GO:0001541">
    <property type="term" value="P:ovarian follicle development"/>
    <property type="evidence" value="ECO:0007669"/>
    <property type="project" value="Ensembl"/>
</dbReference>
<protein>
    <submittedName>
        <fullName evidence="3">VGF nerve growth factor inducible</fullName>
    </submittedName>
</protein>
<feature type="compositionally biased region" description="Basic and acidic residues" evidence="2">
    <location>
        <begin position="396"/>
        <end position="418"/>
    </location>
</feature>
<keyword evidence="1" id="KW-0175">Coiled coil</keyword>
<dbReference type="GO" id="GO:0005615">
    <property type="term" value="C:extracellular space"/>
    <property type="evidence" value="ECO:0007669"/>
    <property type="project" value="Ensembl"/>
</dbReference>
<feature type="region of interest" description="Disordered" evidence="2">
    <location>
        <begin position="132"/>
        <end position="196"/>
    </location>
</feature>
<dbReference type="GO" id="GO:0032868">
    <property type="term" value="P:response to insulin"/>
    <property type="evidence" value="ECO:0007669"/>
    <property type="project" value="Ensembl"/>
</dbReference>
<dbReference type="PANTHER" id="PTHR15159:SF2">
    <property type="entry name" value="NEUROSECRETORY PROTEIN VGF"/>
    <property type="match status" value="1"/>
</dbReference>
<dbReference type="GO" id="GO:0030073">
    <property type="term" value="P:insulin secretion"/>
    <property type="evidence" value="ECO:0007669"/>
    <property type="project" value="Ensembl"/>
</dbReference>
<sequence>MGEGDIKSESGKILTETLSFFGPFYFFFFPPTVSGSPSVMKSLRLPATVLFCLLLLIKGLGAAPPGHPEAQPPPPSSEHKEPVAGDAVLGSKDVSALEVRAARNSEPQDEGELFQGVDPRALAAVLLQALDRPASPPAPGGSQQRPEEETAESLLTETVRSQTHSLPVPETQAPAAPPRPQTQENGAEAPDPSEELEALASLLQELRDFSPSSAKRQQETAAAETETRTHTLTRVNLESPGPERVWRASWGEFQARVPERAPLPPPAPPQFQARVPESGPLPEAHQFGEGGSSPKTHLGEALAPLSKAYQGLAAPFPKARRPETSLLGGTEAGERLLQQGLAQVEAGRRQAEATRQAAAQEERLADLASDLLLQYLLQGGARQRGLGGRGLQEEEGGGRETARQQEEAEQERRGGEERVGEEDEEAAEAEAEAEEAERARQNALLFAEEEEGEAGAEDKRSQEETPGHRRKEAEGAEEGGAEDEDDDEEMDPQTIDSLIELSTKLHLPADDVVSIIEEDEVFSPGPYHPFPNYIRPRTLQPPAASRRRHYHHALPPSRHYPDREAQARRAQEEAEAEERRLQEQEELENYIEHVLLRRP</sequence>
<dbReference type="GO" id="GO:0048167">
    <property type="term" value="P:regulation of synaptic plasticity"/>
    <property type="evidence" value="ECO:0007669"/>
    <property type="project" value="TreeGrafter"/>
</dbReference>
<feature type="compositionally biased region" description="Acidic residues" evidence="2">
    <location>
        <begin position="475"/>
        <end position="491"/>
    </location>
</feature>
<feature type="compositionally biased region" description="Basic and acidic residues" evidence="2">
    <location>
        <begin position="456"/>
        <end position="474"/>
    </location>
</feature>
<accession>A0A4W2FKE7</accession>
<feature type="region of interest" description="Disordered" evidence="2">
    <location>
        <begin position="258"/>
        <end position="302"/>
    </location>
</feature>
<reference evidence="3" key="2">
    <citation type="submission" date="2025-08" db="UniProtKB">
        <authorList>
            <consortium name="Ensembl"/>
        </authorList>
    </citation>
    <scope>IDENTIFICATION</scope>
</reference>
<evidence type="ECO:0000313" key="3">
    <source>
        <dbReference type="Ensembl" id="ENSBIXP00005005915.1"/>
    </source>
</evidence>
<dbReference type="GO" id="GO:0005184">
    <property type="term" value="F:neuropeptide hormone activity"/>
    <property type="evidence" value="ECO:0007669"/>
    <property type="project" value="Ensembl"/>
</dbReference>
<dbReference type="Ensembl" id="ENSBIXT00005005422.1">
    <property type="protein sequence ID" value="ENSBIXP00005005915.1"/>
    <property type="gene ID" value="ENSBIXG00005011486.1"/>
</dbReference>
<dbReference type="GO" id="GO:0009409">
    <property type="term" value="P:response to cold"/>
    <property type="evidence" value="ECO:0007669"/>
    <property type="project" value="Ensembl"/>
</dbReference>
<feature type="coiled-coil region" evidence="1">
    <location>
        <begin position="341"/>
        <end position="370"/>
    </location>
</feature>
<dbReference type="GO" id="GO:0042593">
    <property type="term" value="P:glucose homeostasis"/>
    <property type="evidence" value="ECO:0007669"/>
    <property type="project" value="Ensembl"/>
</dbReference>
<organism evidence="3 4">
    <name type="scientific">Bos indicus x Bos taurus</name>
    <name type="common">Hybrid cattle</name>
    <dbReference type="NCBI Taxonomy" id="30522"/>
    <lineage>
        <taxon>Eukaryota</taxon>
        <taxon>Metazoa</taxon>
        <taxon>Chordata</taxon>
        <taxon>Craniata</taxon>
        <taxon>Vertebrata</taxon>
        <taxon>Euteleostomi</taxon>
        <taxon>Mammalia</taxon>
        <taxon>Eutheria</taxon>
        <taxon>Laurasiatheria</taxon>
        <taxon>Artiodactyla</taxon>
        <taxon>Ruminantia</taxon>
        <taxon>Pecora</taxon>
        <taxon>Bovidae</taxon>
        <taxon>Bovinae</taxon>
        <taxon>Bos</taxon>
    </lineage>
</organism>
<name>A0A4W2FKE7_BOBOX</name>
<dbReference type="GO" id="GO:0002021">
    <property type="term" value="P:response to dietary excess"/>
    <property type="evidence" value="ECO:0007669"/>
    <property type="project" value="Ensembl"/>
</dbReference>
<evidence type="ECO:0000313" key="4">
    <source>
        <dbReference type="Proteomes" id="UP000429181"/>
    </source>
</evidence>
<feature type="compositionally biased region" description="Basic and acidic residues" evidence="2">
    <location>
        <begin position="559"/>
        <end position="583"/>
    </location>
</feature>
<dbReference type="AlphaFoldDB" id="A0A4W2FKE7"/>
<dbReference type="GO" id="GO:0031410">
    <property type="term" value="C:cytoplasmic vesicle"/>
    <property type="evidence" value="ECO:0007669"/>
    <property type="project" value="Ensembl"/>
</dbReference>
<feature type="region of interest" description="Disordered" evidence="2">
    <location>
        <begin position="208"/>
        <end position="240"/>
    </location>
</feature>
<feature type="region of interest" description="Disordered" evidence="2">
    <location>
        <begin position="382"/>
        <end position="502"/>
    </location>
</feature>
<dbReference type="GO" id="GO:0005794">
    <property type="term" value="C:Golgi apparatus"/>
    <property type="evidence" value="ECO:0007669"/>
    <property type="project" value="Ensembl"/>
</dbReference>
<dbReference type="GeneTree" id="ENSGT00390000017745"/>
<feature type="region of interest" description="Disordered" evidence="2">
    <location>
        <begin position="64"/>
        <end position="83"/>
    </location>
</feature>
<evidence type="ECO:0000256" key="1">
    <source>
        <dbReference type="SAM" id="Coils"/>
    </source>
</evidence>
<feature type="compositionally biased region" description="Acidic residues" evidence="2">
    <location>
        <begin position="419"/>
        <end position="435"/>
    </location>
</feature>
<proteinExistence type="predicted"/>
<evidence type="ECO:0000256" key="2">
    <source>
        <dbReference type="SAM" id="MobiDB-lite"/>
    </source>
</evidence>
<dbReference type="GO" id="GO:0051591">
    <property type="term" value="P:response to cAMP"/>
    <property type="evidence" value="ECO:0007669"/>
    <property type="project" value="Ensembl"/>
</dbReference>
<feature type="region of interest" description="Disordered" evidence="2">
    <location>
        <begin position="522"/>
        <end position="584"/>
    </location>
</feature>